<evidence type="ECO:0000256" key="5">
    <source>
        <dbReference type="PIRSR" id="PIRSR602401-1"/>
    </source>
</evidence>
<gene>
    <name evidence="7" type="ORF">PV07_10388</name>
</gene>
<dbReference type="PANTHER" id="PTHR46300">
    <property type="entry name" value="P450, PUTATIVE (EUROFUNG)-RELATED-RELATED"/>
    <property type="match status" value="1"/>
</dbReference>
<evidence type="ECO:0008006" key="9">
    <source>
        <dbReference type="Google" id="ProtNLM"/>
    </source>
</evidence>
<dbReference type="GeneID" id="27349582"/>
<feature type="transmembrane region" description="Helical" evidence="6">
    <location>
        <begin position="298"/>
        <end position="316"/>
    </location>
</feature>
<evidence type="ECO:0000256" key="1">
    <source>
        <dbReference type="ARBA" id="ARBA00010617"/>
    </source>
</evidence>
<keyword evidence="8" id="KW-1185">Reference proteome</keyword>
<evidence type="ECO:0000256" key="4">
    <source>
        <dbReference type="ARBA" id="ARBA00023004"/>
    </source>
</evidence>
<dbReference type="PANTHER" id="PTHR46300:SF11">
    <property type="entry name" value="OXIDOREDUCTASE, PUTATIVE-RELATED"/>
    <property type="match status" value="1"/>
</dbReference>
<dbReference type="EMBL" id="KN847045">
    <property type="protein sequence ID" value="KIW24687.1"/>
    <property type="molecule type" value="Genomic_DNA"/>
</dbReference>
<dbReference type="InterPro" id="IPR036396">
    <property type="entry name" value="Cyt_P450_sf"/>
</dbReference>
<feature type="transmembrane region" description="Helical" evidence="6">
    <location>
        <begin position="30"/>
        <end position="48"/>
    </location>
</feature>
<dbReference type="GO" id="GO:0005506">
    <property type="term" value="F:iron ion binding"/>
    <property type="evidence" value="ECO:0007669"/>
    <property type="project" value="InterPro"/>
</dbReference>
<keyword evidence="6" id="KW-0472">Membrane</keyword>
<dbReference type="Proteomes" id="UP000054466">
    <property type="component" value="Unassembled WGS sequence"/>
</dbReference>
<dbReference type="VEuPathDB" id="FungiDB:PV07_10388"/>
<proteinExistence type="inferred from homology"/>
<dbReference type="OrthoDB" id="1103324at2759"/>
<keyword evidence="4 5" id="KW-0408">Iron</keyword>
<protein>
    <recommendedName>
        <fullName evidence="9">Cytochrome P450</fullName>
    </recommendedName>
</protein>
<keyword evidence="5" id="KW-0349">Heme</keyword>
<evidence type="ECO:0000313" key="7">
    <source>
        <dbReference type="EMBL" id="KIW24687.1"/>
    </source>
</evidence>
<accession>A0A0D2AIG3</accession>
<feature type="transmembrane region" description="Helical" evidence="6">
    <location>
        <begin position="191"/>
        <end position="212"/>
    </location>
</feature>
<evidence type="ECO:0000256" key="6">
    <source>
        <dbReference type="SAM" id="Phobius"/>
    </source>
</evidence>
<dbReference type="PRINTS" id="PR00463">
    <property type="entry name" value="EP450I"/>
</dbReference>
<dbReference type="STRING" id="569365.A0A0D2AIG3"/>
<keyword evidence="3" id="KW-0560">Oxidoreductase</keyword>
<feature type="transmembrane region" description="Helical" evidence="6">
    <location>
        <begin position="328"/>
        <end position="351"/>
    </location>
</feature>
<dbReference type="InterPro" id="IPR001128">
    <property type="entry name" value="Cyt_P450"/>
</dbReference>
<comment type="cofactor">
    <cofactor evidence="5">
        <name>heme</name>
        <dbReference type="ChEBI" id="CHEBI:30413"/>
    </cofactor>
</comment>
<evidence type="ECO:0000256" key="2">
    <source>
        <dbReference type="ARBA" id="ARBA00022723"/>
    </source>
</evidence>
<feature type="binding site" description="axial binding residue" evidence="5">
    <location>
        <position position="707"/>
    </location>
    <ligand>
        <name>heme</name>
        <dbReference type="ChEBI" id="CHEBI:30413"/>
    </ligand>
    <ligandPart>
        <name>Fe</name>
        <dbReference type="ChEBI" id="CHEBI:18248"/>
    </ligandPart>
</feature>
<sequence length="788" mass="89379">MPSHQNDTVPEDCVAGFCGWVREPEYRGTFGIILSSFLVLLTCTWTVLHLNPPAPNETSLTTWLRKSRWAVLAVFAPELITLFAGCQWSSAQSTIASMQALGATQWTLIHGFYADGGAFLLHSPDMPPFPINTRAIHYLVERKYLELPTLTRDDIMDRSKTNKFSMGMAIVQTSWMIAQCITRLVQSRHVIPLELVTVAFAICTIASFLFWMNKPLDVAEHSRLRTSTTIAEILQNAGHVAHQPYVDTPMDFVQGCGVQQESGAWGRRSYFKTFGGLQERPIQRIPDDYTPPPATIRLAFPLWMLSMIHCGIHVAGWNFPFPTAMELYLWRTASATMLAILVVWGFLEVLAVKPGFDFTMSVSTSSRPEHNAFRYTISPGKLVMTPVGSTFRMLRKIYHTLLSPQQSASFQTYQDQESRVLLRNLLDNPNDFLKATEKFALSVIFSAVYGIRLASLEHPIIVEFYEIWETLLRYFLPGTCPFDIFPILLRLPTWLQPWHCLADRLTKREAVLHHKFLKHLKSEIYGGSAPECFGNTLIQLQDDKTVDDEESMNILAMLIGAGSDTTSSVLQTFFKVMALHPEAVSMAQAELDRVVGADRLPSWHDESQLPYLRGLIKELHRWAPIGSLGVPHATTEEITYREWVIPKGAILFPNLPALSKNRGRYAEPEIFQPLRFMEDELHAAASALDQDWMKRDHFHYGFGRRLCQGIYVAESSLYITIARILWGYDIKKRPECHLSMRDKTGGLVTKPKPFTVSIAVRGSVFETTIRREVAESKMSLESLEEIRL</sequence>
<dbReference type="GO" id="GO:0004497">
    <property type="term" value="F:monooxygenase activity"/>
    <property type="evidence" value="ECO:0007669"/>
    <property type="project" value="InterPro"/>
</dbReference>
<name>A0A0D2AIG3_9EURO</name>
<keyword evidence="2 5" id="KW-0479">Metal-binding</keyword>
<feature type="transmembrane region" description="Helical" evidence="6">
    <location>
        <begin position="68"/>
        <end position="88"/>
    </location>
</feature>
<evidence type="ECO:0000313" key="8">
    <source>
        <dbReference type="Proteomes" id="UP000054466"/>
    </source>
</evidence>
<keyword evidence="6" id="KW-0812">Transmembrane</keyword>
<dbReference type="HOGENOM" id="CLU_356011_0_0_1"/>
<dbReference type="InterPro" id="IPR002401">
    <property type="entry name" value="Cyt_P450_E_grp-I"/>
</dbReference>
<dbReference type="GO" id="GO:0020037">
    <property type="term" value="F:heme binding"/>
    <property type="evidence" value="ECO:0007669"/>
    <property type="project" value="InterPro"/>
</dbReference>
<dbReference type="AlphaFoldDB" id="A0A0D2AIG3"/>
<dbReference type="Gene3D" id="1.10.630.10">
    <property type="entry name" value="Cytochrome P450"/>
    <property type="match status" value="1"/>
</dbReference>
<dbReference type="InterPro" id="IPR050364">
    <property type="entry name" value="Cytochrome_P450_fung"/>
</dbReference>
<dbReference type="RefSeq" id="XP_016244903.1">
    <property type="nucleotide sequence ID" value="XM_016397712.1"/>
</dbReference>
<reference evidence="7 8" key="1">
    <citation type="submission" date="2015-01" db="EMBL/GenBank/DDBJ databases">
        <title>The Genome Sequence of Cladophialophora immunda CBS83496.</title>
        <authorList>
            <consortium name="The Broad Institute Genomics Platform"/>
            <person name="Cuomo C."/>
            <person name="de Hoog S."/>
            <person name="Gorbushina A."/>
            <person name="Stielow B."/>
            <person name="Teixiera M."/>
            <person name="Abouelleil A."/>
            <person name="Chapman S.B."/>
            <person name="Priest M."/>
            <person name="Young S.K."/>
            <person name="Wortman J."/>
            <person name="Nusbaum C."/>
            <person name="Birren B."/>
        </authorList>
    </citation>
    <scope>NUCLEOTIDE SEQUENCE [LARGE SCALE GENOMIC DNA]</scope>
    <source>
        <strain evidence="7 8">CBS 83496</strain>
    </source>
</reference>
<keyword evidence="6" id="KW-1133">Transmembrane helix</keyword>
<dbReference type="CDD" id="cd11065">
    <property type="entry name" value="CYP64-like"/>
    <property type="match status" value="1"/>
</dbReference>
<dbReference type="SUPFAM" id="SSF48264">
    <property type="entry name" value="Cytochrome P450"/>
    <property type="match status" value="1"/>
</dbReference>
<dbReference type="GO" id="GO:0016705">
    <property type="term" value="F:oxidoreductase activity, acting on paired donors, with incorporation or reduction of molecular oxygen"/>
    <property type="evidence" value="ECO:0007669"/>
    <property type="project" value="InterPro"/>
</dbReference>
<organism evidence="7 8">
    <name type="scientific">Cladophialophora immunda</name>
    <dbReference type="NCBI Taxonomy" id="569365"/>
    <lineage>
        <taxon>Eukaryota</taxon>
        <taxon>Fungi</taxon>
        <taxon>Dikarya</taxon>
        <taxon>Ascomycota</taxon>
        <taxon>Pezizomycotina</taxon>
        <taxon>Eurotiomycetes</taxon>
        <taxon>Chaetothyriomycetidae</taxon>
        <taxon>Chaetothyriales</taxon>
        <taxon>Herpotrichiellaceae</taxon>
        <taxon>Cladophialophora</taxon>
    </lineage>
</organism>
<dbReference type="Pfam" id="PF00067">
    <property type="entry name" value="p450"/>
    <property type="match status" value="1"/>
</dbReference>
<comment type="similarity">
    <text evidence="1">Belongs to the cytochrome P450 family.</text>
</comment>
<evidence type="ECO:0000256" key="3">
    <source>
        <dbReference type="ARBA" id="ARBA00023002"/>
    </source>
</evidence>